<proteinExistence type="predicted"/>
<accession>A0A2I6PHS6</accession>
<dbReference type="EMBL" id="MG596799">
    <property type="protein sequence ID" value="AUM59609.1"/>
    <property type="molecule type" value="Genomic_DNA"/>
</dbReference>
<protein>
    <submittedName>
        <fullName evidence="1">GTP cyclohydrolase I</fullName>
    </submittedName>
</protein>
<dbReference type="KEGG" id="vg:54986948"/>
<keyword evidence="2" id="KW-1185">Reference proteome</keyword>
<reference evidence="2" key="1">
    <citation type="submission" date="2017-11" db="EMBL/GenBank/DDBJ databases">
        <title>Genome sequence and characterization of the novel virulent phage PMBT3 infecting Pseudomonas sp.</title>
        <authorList>
            <person name="Koberg S."/>
            <person name="Brinks E."/>
            <person name="Heller K.J."/>
            <person name="Neve H."/>
            <person name="Franz C.M.A.P."/>
        </authorList>
    </citation>
    <scope>NUCLEOTIDE SEQUENCE [LARGE SCALE GENOMIC DNA]</scope>
</reference>
<name>A0A2I6PHS6_9CAUD</name>
<dbReference type="GeneID" id="54986948"/>
<dbReference type="GO" id="GO:0016787">
    <property type="term" value="F:hydrolase activity"/>
    <property type="evidence" value="ECO:0007669"/>
    <property type="project" value="UniProtKB-KW"/>
</dbReference>
<sequence length="161" mass="18031">MYFNLTSTKQILAVLTVDDTDIDAEKIEDQGLDDDLGSQLDAALPGVWEDISKETGLKYTPARLRKLRLVAKYFCAATVARMAQVFILKKDTDGSNEGQRSDKDGWLWMSERLMETANHHLKDLLTDLELVPATAAPFQMFVRVTPDRDPITTPRATAITT</sequence>
<dbReference type="Proteomes" id="UP000240704">
    <property type="component" value="Segment"/>
</dbReference>
<evidence type="ECO:0000313" key="2">
    <source>
        <dbReference type="Proteomes" id="UP000240704"/>
    </source>
</evidence>
<evidence type="ECO:0000313" key="1">
    <source>
        <dbReference type="EMBL" id="AUM59609.1"/>
    </source>
</evidence>
<organism evidence="1 2">
    <name type="scientific">Pseudomonas phage PMBT3</name>
    <dbReference type="NCBI Taxonomy" id="2059856"/>
    <lineage>
        <taxon>Viruses</taxon>
        <taxon>Duplodnaviria</taxon>
        <taxon>Heunggongvirae</taxon>
        <taxon>Uroviricota</taxon>
        <taxon>Caudoviricetes</taxon>
        <taxon>Maxrubnervirus</taxon>
        <taxon>Maxrubnervirus PMBT3</taxon>
    </lineage>
</organism>
<keyword evidence="1" id="KW-0378">Hydrolase</keyword>
<dbReference type="RefSeq" id="YP_009796558.1">
    <property type="nucleotide sequence ID" value="NC_047902.1"/>
</dbReference>